<dbReference type="RefSeq" id="WP_120750218.1">
    <property type="nucleotide sequence ID" value="NZ_RBAH01000023.1"/>
</dbReference>
<evidence type="ECO:0000313" key="1">
    <source>
        <dbReference type="EMBL" id="RKN75022.1"/>
    </source>
</evidence>
<dbReference type="AlphaFoldDB" id="A0A3B0BQ87"/>
<dbReference type="EMBL" id="RBAH01000023">
    <property type="protein sequence ID" value="RKN75022.1"/>
    <property type="molecule type" value="Genomic_DNA"/>
</dbReference>
<accession>A0A3B0BQ87</accession>
<evidence type="ECO:0000313" key="2">
    <source>
        <dbReference type="Proteomes" id="UP000282311"/>
    </source>
</evidence>
<proteinExistence type="predicted"/>
<organism evidence="1 2">
    <name type="scientific">Paenibacillus ginsengarvi</name>
    <dbReference type="NCBI Taxonomy" id="400777"/>
    <lineage>
        <taxon>Bacteria</taxon>
        <taxon>Bacillati</taxon>
        <taxon>Bacillota</taxon>
        <taxon>Bacilli</taxon>
        <taxon>Bacillales</taxon>
        <taxon>Paenibacillaceae</taxon>
        <taxon>Paenibacillus</taxon>
    </lineage>
</organism>
<name>A0A3B0BQ87_9BACL</name>
<gene>
    <name evidence="1" type="ORF">D7M11_26155</name>
</gene>
<dbReference type="Proteomes" id="UP000282311">
    <property type="component" value="Unassembled WGS sequence"/>
</dbReference>
<sequence length="146" mass="17378">MAQMQFPFEIDREATRTAVEERLESARIYKQVGFIRREIQTTTSWTPRFHGNTNAISKATEDTAVHNVDMEESEHQRYEQVIRAVSRLGRIEREIIERRYLEDEVFDYQVMMDMDIREGRYYKIKSSAVYKLAFALRLEVYAPGQE</sequence>
<dbReference type="InterPro" id="IPR006524">
    <property type="entry name" value="ArpU-like"/>
</dbReference>
<dbReference type="NCBIfam" id="TIGR01637">
    <property type="entry name" value="phage_arpU"/>
    <property type="match status" value="1"/>
</dbReference>
<comment type="caution">
    <text evidence="1">The sequence shown here is derived from an EMBL/GenBank/DDBJ whole genome shotgun (WGS) entry which is preliminary data.</text>
</comment>
<keyword evidence="2" id="KW-1185">Reference proteome</keyword>
<dbReference type="OrthoDB" id="1797434at2"/>
<reference evidence="1 2" key="1">
    <citation type="journal article" date="2007" name="Int. J. Syst. Evol. Microbiol.">
        <title>Paenibacillus ginsengarvi sp. nov., isolated from soil from ginseng cultivation.</title>
        <authorList>
            <person name="Yoon M.H."/>
            <person name="Ten L.N."/>
            <person name="Im W.T."/>
        </authorList>
    </citation>
    <scope>NUCLEOTIDE SEQUENCE [LARGE SCALE GENOMIC DNA]</scope>
    <source>
        <strain evidence="1 2">KCTC 13059</strain>
    </source>
</reference>
<protein>
    <submittedName>
        <fullName evidence="1">ArpU family transcriptional regulator</fullName>
    </submittedName>
</protein>